<feature type="signal peptide" evidence="8">
    <location>
        <begin position="1"/>
        <end position="17"/>
    </location>
</feature>
<dbReference type="GO" id="GO:0006865">
    <property type="term" value="P:amino acid transport"/>
    <property type="evidence" value="ECO:0007669"/>
    <property type="project" value="UniProtKB-KW"/>
</dbReference>
<dbReference type="AlphaFoldDB" id="A0A8S0R5B5"/>
<feature type="transmembrane region" description="Helical" evidence="7">
    <location>
        <begin position="78"/>
        <end position="97"/>
    </location>
</feature>
<comment type="subcellular location">
    <subcellularLocation>
        <location evidence="1">Membrane</location>
    </subcellularLocation>
</comment>
<evidence type="ECO:0000256" key="1">
    <source>
        <dbReference type="ARBA" id="ARBA00004370"/>
    </source>
</evidence>
<sequence length="152" mass="16265">MIAVIAFGVLSLPWATAQLGWVAGPSLVKICGAIQYLNLFGVSIGYTIASSISLMAIKKSNCFRSEGDNSSCRISANPYMIGFDALGFWPPAIYFPVKMYIVQKTIPKWSAKCLGLQIPSVACLVFSIATAAGSIAGIVYDLEVHKPIKNIS</sequence>
<comment type="caution">
    <text evidence="10">The sequence shown here is derived from an EMBL/GenBank/DDBJ whole genome shotgun (WGS) entry which is preliminary data.</text>
</comment>
<accession>A0A8S0R5B5</accession>
<proteinExistence type="predicted"/>
<feature type="domain" description="Amino acid transporter transmembrane" evidence="9">
    <location>
        <begin position="24"/>
        <end position="81"/>
    </location>
</feature>
<evidence type="ECO:0000256" key="2">
    <source>
        <dbReference type="ARBA" id="ARBA00022448"/>
    </source>
</evidence>
<evidence type="ECO:0000256" key="8">
    <source>
        <dbReference type="SAM" id="SignalP"/>
    </source>
</evidence>
<name>A0A8S0R5B5_OLEEU</name>
<keyword evidence="11" id="KW-1185">Reference proteome</keyword>
<protein>
    <recommendedName>
        <fullName evidence="9">Amino acid transporter transmembrane domain-containing protein</fullName>
    </recommendedName>
</protein>
<dbReference type="Pfam" id="PF01490">
    <property type="entry name" value="Aa_trans"/>
    <property type="match status" value="1"/>
</dbReference>
<dbReference type="OrthoDB" id="40134at2759"/>
<evidence type="ECO:0000256" key="6">
    <source>
        <dbReference type="ARBA" id="ARBA00023136"/>
    </source>
</evidence>
<organism evidence="10 11">
    <name type="scientific">Olea europaea subsp. europaea</name>
    <dbReference type="NCBI Taxonomy" id="158383"/>
    <lineage>
        <taxon>Eukaryota</taxon>
        <taxon>Viridiplantae</taxon>
        <taxon>Streptophyta</taxon>
        <taxon>Embryophyta</taxon>
        <taxon>Tracheophyta</taxon>
        <taxon>Spermatophyta</taxon>
        <taxon>Magnoliopsida</taxon>
        <taxon>eudicotyledons</taxon>
        <taxon>Gunneridae</taxon>
        <taxon>Pentapetalae</taxon>
        <taxon>asterids</taxon>
        <taxon>lamiids</taxon>
        <taxon>Lamiales</taxon>
        <taxon>Oleaceae</taxon>
        <taxon>Oleeae</taxon>
        <taxon>Olea</taxon>
    </lineage>
</organism>
<feature type="chain" id="PRO_5035735619" description="Amino acid transporter transmembrane domain-containing protein" evidence="8">
    <location>
        <begin position="18"/>
        <end position="152"/>
    </location>
</feature>
<evidence type="ECO:0000313" key="11">
    <source>
        <dbReference type="Proteomes" id="UP000594638"/>
    </source>
</evidence>
<reference evidence="10 11" key="1">
    <citation type="submission" date="2019-12" db="EMBL/GenBank/DDBJ databases">
        <authorList>
            <person name="Alioto T."/>
            <person name="Alioto T."/>
            <person name="Gomez Garrido J."/>
        </authorList>
    </citation>
    <scope>NUCLEOTIDE SEQUENCE [LARGE SCALE GENOMIC DNA]</scope>
</reference>
<keyword evidence="2" id="KW-0813">Transport</keyword>
<gene>
    <name evidence="10" type="ORF">OLEA9_A027512</name>
</gene>
<keyword evidence="5 7" id="KW-1133">Transmembrane helix</keyword>
<evidence type="ECO:0000256" key="3">
    <source>
        <dbReference type="ARBA" id="ARBA00022692"/>
    </source>
</evidence>
<dbReference type="Gramene" id="OE9A027512T1">
    <property type="protein sequence ID" value="OE9A027512C1"/>
    <property type="gene ID" value="OE9A027512"/>
</dbReference>
<evidence type="ECO:0000259" key="9">
    <source>
        <dbReference type="Pfam" id="PF01490"/>
    </source>
</evidence>
<dbReference type="PANTHER" id="PTHR48017">
    <property type="entry name" value="OS05G0424000 PROTEIN-RELATED"/>
    <property type="match status" value="1"/>
</dbReference>
<evidence type="ECO:0000256" key="5">
    <source>
        <dbReference type="ARBA" id="ARBA00022989"/>
    </source>
</evidence>
<keyword evidence="8" id="KW-0732">Signal</keyword>
<dbReference type="EMBL" id="CACTIH010002189">
    <property type="protein sequence ID" value="CAA2974657.1"/>
    <property type="molecule type" value="Genomic_DNA"/>
</dbReference>
<dbReference type="GO" id="GO:0016020">
    <property type="term" value="C:membrane"/>
    <property type="evidence" value="ECO:0007669"/>
    <property type="project" value="UniProtKB-SubCell"/>
</dbReference>
<evidence type="ECO:0000256" key="7">
    <source>
        <dbReference type="SAM" id="Phobius"/>
    </source>
</evidence>
<dbReference type="InterPro" id="IPR013057">
    <property type="entry name" value="AA_transpt_TM"/>
</dbReference>
<feature type="transmembrane region" description="Helical" evidence="7">
    <location>
        <begin position="33"/>
        <end position="57"/>
    </location>
</feature>
<keyword evidence="3 7" id="KW-0812">Transmembrane</keyword>
<dbReference type="Proteomes" id="UP000594638">
    <property type="component" value="Unassembled WGS sequence"/>
</dbReference>
<feature type="transmembrane region" description="Helical" evidence="7">
    <location>
        <begin position="117"/>
        <end position="140"/>
    </location>
</feature>
<keyword evidence="4" id="KW-0029">Amino-acid transport</keyword>
<evidence type="ECO:0000313" key="10">
    <source>
        <dbReference type="EMBL" id="CAA2974657.1"/>
    </source>
</evidence>
<evidence type="ECO:0000256" key="4">
    <source>
        <dbReference type="ARBA" id="ARBA00022970"/>
    </source>
</evidence>
<keyword evidence="6 7" id="KW-0472">Membrane</keyword>